<protein>
    <submittedName>
        <fullName evidence="3">Uncharacterized protein</fullName>
    </submittedName>
</protein>
<evidence type="ECO:0000313" key="3">
    <source>
        <dbReference type="EMBL" id="JAQ15581.1"/>
    </source>
</evidence>
<keyword evidence="2" id="KW-0472">Membrane</keyword>
<evidence type="ECO:0000256" key="2">
    <source>
        <dbReference type="SAM" id="Phobius"/>
    </source>
</evidence>
<feature type="non-terminal residue" evidence="3">
    <location>
        <position position="1"/>
    </location>
</feature>
<evidence type="ECO:0000256" key="1">
    <source>
        <dbReference type="SAM" id="MobiDB-lite"/>
    </source>
</evidence>
<gene>
    <name evidence="3" type="ORF">g.37683</name>
</gene>
<dbReference type="EMBL" id="GDHC01003048">
    <property type="protein sequence ID" value="JAQ15581.1"/>
    <property type="molecule type" value="Transcribed_RNA"/>
</dbReference>
<feature type="region of interest" description="Disordered" evidence="1">
    <location>
        <begin position="180"/>
        <end position="200"/>
    </location>
</feature>
<dbReference type="AlphaFoldDB" id="A0A146M732"/>
<reference evidence="3" key="1">
    <citation type="journal article" date="2016" name="Gigascience">
        <title>De novo construction of an expanded transcriptome assembly for the western tarnished plant bug, Lygus hesperus.</title>
        <authorList>
            <person name="Tassone E.E."/>
            <person name="Geib S.M."/>
            <person name="Hall B."/>
            <person name="Fabrick J.A."/>
            <person name="Brent C.S."/>
            <person name="Hull J.J."/>
        </authorList>
    </citation>
    <scope>NUCLEOTIDE SEQUENCE</scope>
</reference>
<proteinExistence type="predicted"/>
<organism evidence="3">
    <name type="scientific">Lygus hesperus</name>
    <name type="common">Western plant bug</name>
    <dbReference type="NCBI Taxonomy" id="30085"/>
    <lineage>
        <taxon>Eukaryota</taxon>
        <taxon>Metazoa</taxon>
        <taxon>Ecdysozoa</taxon>
        <taxon>Arthropoda</taxon>
        <taxon>Hexapoda</taxon>
        <taxon>Insecta</taxon>
        <taxon>Pterygota</taxon>
        <taxon>Neoptera</taxon>
        <taxon>Paraneoptera</taxon>
        <taxon>Hemiptera</taxon>
        <taxon>Heteroptera</taxon>
        <taxon>Panheteroptera</taxon>
        <taxon>Cimicomorpha</taxon>
        <taxon>Miridae</taxon>
        <taxon>Mirini</taxon>
        <taxon>Lygus</taxon>
    </lineage>
</organism>
<keyword evidence="2" id="KW-0812">Transmembrane</keyword>
<keyword evidence="2" id="KW-1133">Transmembrane helix</keyword>
<name>A0A146M732_LYGHE</name>
<sequence length="200" mass="21440">GRGPSTPATAAAPPLFPPRRLLWLCVWCWTVLVIVCCALLRLPGHYPPHCSALVSAHSDYPSPHCPPHSSVATTASLTPPAHCTPSVLDTRTAATHSSTHPRRTGGGTFATSSRIPCSTAAAPTSCTPAPAPVCYLVFQTLWVLIANFRGTRSCTARYFHNHRSPPSLATLRHRRTLRPLSNPAPLLSSAPSIAHRPLRN</sequence>
<feature type="transmembrane region" description="Helical" evidence="2">
    <location>
        <begin position="21"/>
        <end position="40"/>
    </location>
</feature>
<feature type="compositionally biased region" description="Low complexity" evidence="1">
    <location>
        <begin position="180"/>
        <end position="192"/>
    </location>
</feature>
<accession>A0A146M732</accession>